<feature type="repeat" description="ANK" evidence="2">
    <location>
        <begin position="956"/>
        <end position="988"/>
    </location>
</feature>
<evidence type="ECO:0000256" key="1">
    <source>
        <dbReference type="ARBA" id="ARBA00022737"/>
    </source>
</evidence>
<reference evidence="4 5" key="2">
    <citation type="submission" date="2021-10" db="EMBL/GenBank/DDBJ databases">
        <authorList>
            <person name="Piombo E."/>
        </authorList>
    </citation>
    <scope>NUCLEOTIDE SEQUENCE [LARGE SCALE GENOMIC DNA]</scope>
</reference>
<dbReference type="Gene3D" id="3.40.50.300">
    <property type="entry name" value="P-loop containing nucleotide triphosphate hydrolases"/>
    <property type="match status" value="1"/>
</dbReference>
<comment type="caution">
    <text evidence="4">The sequence shown here is derived from an EMBL/GenBank/DDBJ whole genome shotgun (WGS) entry which is preliminary data.</text>
</comment>
<feature type="domain" description="Nephrocystin 3-like N-terminal" evidence="3">
    <location>
        <begin position="379"/>
        <end position="575"/>
    </location>
</feature>
<evidence type="ECO:0000259" key="3">
    <source>
        <dbReference type="Pfam" id="PF24883"/>
    </source>
</evidence>
<dbReference type="Gene3D" id="3.40.50.1580">
    <property type="entry name" value="Nucleoside phosphorylase domain"/>
    <property type="match status" value="1"/>
</dbReference>
<dbReference type="PANTHER" id="PTHR46082:SF11">
    <property type="entry name" value="AAA+ ATPASE DOMAIN-CONTAINING PROTEIN-RELATED"/>
    <property type="match status" value="1"/>
</dbReference>
<evidence type="ECO:0000313" key="4">
    <source>
        <dbReference type="EMBL" id="CAG9973664.1"/>
    </source>
</evidence>
<dbReference type="InterPro" id="IPR027417">
    <property type="entry name" value="P-loop_NTPase"/>
</dbReference>
<dbReference type="GO" id="GO:0009116">
    <property type="term" value="P:nucleoside metabolic process"/>
    <property type="evidence" value="ECO:0007669"/>
    <property type="project" value="InterPro"/>
</dbReference>
<dbReference type="EMBL" id="CABFNO020001247">
    <property type="protein sequence ID" value="CAG9973664.1"/>
    <property type="molecule type" value="Genomic_DNA"/>
</dbReference>
<sequence>MKKEHSGSEGRDAADLSRLAKRPKIFKSQSGGKNTHRKDEYDVAWVCALHIEMGAARAMLDETHDPLPSMEDDTNSYVLGRIQTHNVVIACLPNAEYGTNNAAHVASNLKRTFPSIKYWLMVGIGGADPSRHDIRLGDVVVGTRVMQYDYGKIVKGGLKTTAIPRLPDHSLGTAISNLRSKHELESNRIPSILQNKLGKHQHFLHPNLPDRLFRKTYEHEGEASSCDDCDPSKIMPRRIRISDIPQVHYGGIASGNQVMKDAWTRDKIGSELDVICFEMEAAGVIGVLPCLPIRGICDYADSHKCKEWQRYAAATASAYARELLEVLPSSNICTLAPSHFDTDRPKDLGMARRKIFLASLKFEQIESRRLTIKEAHEKTCRWFLSHPSYKAWLDASQLKQHHGFLWVSGKPGAGKSTLMKFVHSTMTRKHDSDEVIASFFFNARGESLESSVSGMYRSLLLQLLKGYPDLQQVLDDPGLMANVWSQDSALQEVLDDPELRANSSSQKYYRLSLDVLKNIFRAAITNLGSRPFTCFVDALDECDEQQAVEMIHFIEELTIQSTNNGTPLRICFSSRHYPYINIGCSIRVTLEAQPGHTDDLMDYIKSSLRITNPRLVKQLQKDIINKAAGVFLWVALVVHILNDEDRRGRPTLRKKLEEIPSGLSELFRDLVTRDKDNIEDLILSSLWILFAYVPLSPDQYFHALWSGLYLKGSADTEIPDTSLYTDETATRYVTSSSKGLAEITISKWPSVQFIHESVRDFLLKDNGLNILWAELGSERESPCHERLKECCEAYLNHPTIHKFVDKQKGGSDKEGHKLFPFAIYCLRNILYHADEAAQAIPQNSFLENLEPSKWLRISRSLGMHDGDRDELDFHNKSEKSLLYLLAAKDCPRLILTLIKDKPVNEVYGEQFNDALLAAFKFNNRRSIFALFGLSTPFYNGVDITAGFDDSQREAFAGQTPLTWAAKEGRVEYIELLLQRGVDIEGKNHYGNTALLEASRQNREGIVRLLLEKKADVNTTSKAGSTPLIWASGRGRNTIIKLLIENGADLNAINDNNSTALTQALRYCHEDTAKLLIENGAILNIKPTKNSFESTR</sequence>
<dbReference type="GO" id="GO:0003824">
    <property type="term" value="F:catalytic activity"/>
    <property type="evidence" value="ECO:0007669"/>
    <property type="project" value="InterPro"/>
</dbReference>
<keyword evidence="2" id="KW-0040">ANK repeat</keyword>
<dbReference type="PROSITE" id="PS50297">
    <property type="entry name" value="ANK_REP_REGION"/>
    <property type="match status" value="3"/>
</dbReference>
<gene>
    <name evidence="4" type="ORF">CBYS24578_00011554</name>
</gene>
<dbReference type="Pfam" id="PF12796">
    <property type="entry name" value="Ank_2"/>
    <property type="match status" value="2"/>
</dbReference>
<keyword evidence="1" id="KW-0677">Repeat</keyword>
<reference evidence="5" key="1">
    <citation type="submission" date="2019-06" db="EMBL/GenBank/DDBJ databases">
        <authorList>
            <person name="Broberg M."/>
        </authorList>
    </citation>
    <scope>NUCLEOTIDE SEQUENCE [LARGE SCALE GENOMIC DNA]</scope>
</reference>
<dbReference type="InterPro" id="IPR053137">
    <property type="entry name" value="NLR-like"/>
</dbReference>
<organism evidence="4 5">
    <name type="scientific">Clonostachys byssicola</name>
    <dbReference type="NCBI Taxonomy" id="160290"/>
    <lineage>
        <taxon>Eukaryota</taxon>
        <taxon>Fungi</taxon>
        <taxon>Dikarya</taxon>
        <taxon>Ascomycota</taxon>
        <taxon>Pezizomycotina</taxon>
        <taxon>Sordariomycetes</taxon>
        <taxon>Hypocreomycetidae</taxon>
        <taxon>Hypocreales</taxon>
        <taxon>Bionectriaceae</taxon>
        <taxon>Clonostachys</taxon>
    </lineage>
</organism>
<dbReference type="SUPFAM" id="SSF52540">
    <property type="entry name" value="P-loop containing nucleoside triphosphate hydrolases"/>
    <property type="match status" value="1"/>
</dbReference>
<feature type="repeat" description="ANK" evidence="2">
    <location>
        <begin position="1022"/>
        <end position="1054"/>
    </location>
</feature>
<keyword evidence="5" id="KW-1185">Reference proteome</keyword>
<name>A0A9N9XUS2_9HYPO</name>
<dbReference type="SUPFAM" id="SSF48403">
    <property type="entry name" value="Ankyrin repeat"/>
    <property type="match status" value="1"/>
</dbReference>
<dbReference type="Proteomes" id="UP000754883">
    <property type="component" value="Unassembled WGS sequence"/>
</dbReference>
<dbReference type="AlphaFoldDB" id="A0A9N9XUS2"/>
<dbReference type="OrthoDB" id="194358at2759"/>
<dbReference type="SUPFAM" id="SSF53167">
    <property type="entry name" value="Purine and uridine phosphorylases"/>
    <property type="match status" value="1"/>
</dbReference>
<dbReference type="InterPro" id="IPR056884">
    <property type="entry name" value="NPHP3-like_N"/>
</dbReference>
<evidence type="ECO:0000256" key="2">
    <source>
        <dbReference type="PROSITE-ProRule" id="PRU00023"/>
    </source>
</evidence>
<dbReference type="PANTHER" id="PTHR46082">
    <property type="entry name" value="ATP/GTP-BINDING PROTEIN-RELATED"/>
    <property type="match status" value="1"/>
</dbReference>
<dbReference type="SMART" id="SM00248">
    <property type="entry name" value="ANK"/>
    <property type="match status" value="4"/>
</dbReference>
<dbReference type="InterPro" id="IPR035994">
    <property type="entry name" value="Nucleoside_phosphorylase_sf"/>
</dbReference>
<dbReference type="InterPro" id="IPR036770">
    <property type="entry name" value="Ankyrin_rpt-contain_sf"/>
</dbReference>
<dbReference type="Pfam" id="PF24883">
    <property type="entry name" value="NPHP3_N"/>
    <property type="match status" value="1"/>
</dbReference>
<evidence type="ECO:0000313" key="5">
    <source>
        <dbReference type="Proteomes" id="UP000754883"/>
    </source>
</evidence>
<dbReference type="PROSITE" id="PS50088">
    <property type="entry name" value="ANK_REPEAT"/>
    <property type="match status" value="3"/>
</dbReference>
<dbReference type="InterPro" id="IPR002110">
    <property type="entry name" value="Ankyrin_rpt"/>
</dbReference>
<feature type="repeat" description="ANK" evidence="2">
    <location>
        <begin position="989"/>
        <end position="1021"/>
    </location>
</feature>
<protein>
    <recommendedName>
        <fullName evidence="3">Nephrocystin 3-like N-terminal domain-containing protein</fullName>
    </recommendedName>
</protein>
<accession>A0A9N9XUS2</accession>
<dbReference type="PRINTS" id="PR01415">
    <property type="entry name" value="ANKYRIN"/>
</dbReference>
<dbReference type="Gene3D" id="1.25.40.20">
    <property type="entry name" value="Ankyrin repeat-containing domain"/>
    <property type="match status" value="1"/>
</dbReference>
<proteinExistence type="predicted"/>